<feature type="region of interest" description="Disordered" evidence="1">
    <location>
        <begin position="219"/>
        <end position="298"/>
    </location>
</feature>
<evidence type="ECO:0000313" key="2">
    <source>
        <dbReference type="EMBL" id="KAF5341196.1"/>
    </source>
</evidence>
<dbReference type="PANTHER" id="PTHR31912:SF34">
    <property type="entry name" value="NOTOCHORD-RELATED PROTEIN"/>
    <property type="match status" value="1"/>
</dbReference>
<name>A0A8H5CG99_9AGAR</name>
<gene>
    <name evidence="2" type="ORF">D9611_006121</name>
</gene>
<dbReference type="EMBL" id="JAACJK010000002">
    <property type="protein sequence ID" value="KAF5341196.1"/>
    <property type="molecule type" value="Genomic_DNA"/>
</dbReference>
<sequence>MFAQCWKLELVTGADSRRYWRAVTAPVFEVNTHDFVMLFPELVEDMTHRPDNYHGYPPVSMIQEVLIPKPASYPNGRTRQNPETRGVYGLVRGLLCPMVHHEGNRCLKEDHESLQCRFGSTATIHPGICPKTAKEYNVHFLCTSNLAPPLEMLEGIVEQIDKAQKEGIWAWDCTLQEPVLIFPVVLALLGDNPMQSEMAAHIGLRGRKFCRACHVERGKHHRVPGEDEDSDDFDDDDDDDDTDADTDTEPRPPTPASPGPPPAGPSATATAHPESRPATPQRVQTPQRSLSRAATRGRRVVLESLEHLRQRIDTFMKPSVPRDPGETKSHLKSFFRDALTVGKQSAIKKVKTRTGVKDTFQNHFLEKIFESYKKKRTANTKQAALDTFLATLPMKDGLNEGDTPIAARLHVEGMMNPVWRIKGINAHSDTPVEVLHVVLLGFVKYFWRDVVRNQLKGKDDKKRLLETRLSCLDVAGLGLSPLPGPTLVRYAGSLVGRDFRAIAQVAPFVLHDLVTKECYEAWKALSRIVPLIWQPEIANIEQYKVRLQRELEQFLLRTAKFGPAILFATEAFESFNAIIRAKSVHSNRQAPSRDIAAAFAQGGRIRHFLSGGYFLKLTASCVNESGKTQVLTSPPFSSLRSDWATASPKALQLVEPPSVAALYLGLRRTAKKRFCHREGAGKAKVRLYSALQAGAILPEAVAPNTKFYLCSDFQLQGGDKCSPGHFVIASQAEGGKYIGRVKEILQLINSTSTKPDAILLERFTLRTIPHPLNRYGLPDLEREGSWALVRYEDLLCTVNAQHACAVLKCGATGTANVPQERAVSEQTRSTIVHVNPLDRLVLNTNQMRDAIHLQPFSLAAPLLPREETITQSAEAAYALRVQRSRMASAATAAANIATAAQQRAPATPGPAPPLQTPVLPSTVALPPAPDRVQNLRYGSSSAGAGPSNPYAHFINIRPPHQPRPLHPLHAHPPVLGAPPHSAPYPLPLPTAHPPTAPYQAPPPIPSPYHSPYGAQLLPPSPHPSFQTTVRVQPHPPPQSPAPR</sequence>
<feature type="compositionally biased region" description="Pro residues" evidence="1">
    <location>
        <begin position="980"/>
        <end position="1008"/>
    </location>
</feature>
<feature type="compositionally biased region" description="Pro residues" evidence="1">
    <location>
        <begin position="251"/>
        <end position="264"/>
    </location>
</feature>
<reference evidence="2 3" key="1">
    <citation type="journal article" date="2020" name="ISME J.">
        <title>Uncovering the hidden diversity of litter-decomposition mechanisms in mushroom-forming fungi.</title>
        <authorList>
            <person name="Floudas D."/>
            <person name="Bentzer J."/>
            <person name="Ahren D."/>
            <person name="Johansson T."/>
            <person name="Persson P."/>
            <person name="Tunlid A."/>
        </authorList>
    </citation>
    <scope>NUCLEOTIDE SEQUENCE [LARGE SCALE GENOMIC DNA]</scope>
    <source>
        <strain evidence="2 3">CBS 175.51</strain>
    </source>
</reference>
<dbReference type="PANTHER" id="PTHR31912">
    <property type="entry name" value="IP13529P"/>
    <property type="match status" value="1"/>
</dbReference>
<accession>A0A8H5CG99</accession>
<comment type="caution">
    <text evidence="2">The sequence shown here is derived from an EMBL/GenBank/DDBJ whole genome shotgun (WGS) entry which is preliminary data.</text>
</comment>
<dbReference type="Proteomes" id="UP000541558">
    <property type="component" value="Unassembled WGS sequence"/>
</dbReference>
<dbReference type="AlphaFoldDB" id="A0A8H5CG99"/>
<keyword evidence="3" id="KW-1185">Reference proteome</keyword>
<feature type="compositionally biased region" description="Acidic residues" evidence="1">
    <location>
        <begin position="226"/>
        <end position="247"/>
    </location>
</feature>
<dbReference type="OrthoDB" id="2246127at2759"/>
<proteinExistence type="predicted"/>
<evidence type="ECO:0000313" key="3">
    <source>
        <dbReference type="Proteomes" id="UP000541558"/>
    </source>
</evidence>
<organism evidence="2 3">
    <name type="scientific">Ephemerocybe angulata</name>
    <dbReference type="NCBI Taxonomy" id="980116"/>
    <lineage>
        <taxon>Eukaryota</taxon>
        <taxon>Fungi</taxon>
        <taxon>Dikarya</taxon>
        <taxon>Basidiomycota</taxon>
        <taxon>Agaricomycotina</taxon>
        <taxon>Agaricomycetes</taxon>
        <taxon>Agaricomycetidae</taxon>
        <taxon>Agaricales</taxon>
        <taxon>Agaricineae</taxon>
        <taxon>Psathyrellaceae</taxon>
        <taxon>Ephemerocybe</taxon>
    </lineage>
</organism>
<feature type="region of interest" description="Disordered" evidence="1">
    <location>
        <begin position="900"/>
        <end position="1043"/>
    </location>
</feature>
<feature type="compositionally biased region" description="Polar residues" evidence="1">
    <location>
        <begin position="281"/>
        <end position="292"/>
    </location>
</feature>
<evidence type="ECO:0000256" key="1">
    <source>
        <dbReference type="SAM" id="MobiDB-lite"/>
    </source>
</evidence>
<protein>
    <submittedName>
        <fullName evidence="2">Uncharacterized protein</fullName>
    </submittedName>
</protein>
<feature type="compositionally biased region" description="Pro residues" evidence="1">
    <location>
        <begin position="1033"/>
        <end position="1043"/>
    </location>
</feature>